<gene>
    <name evidence="3" type="ORF">GRI75_13685</name>
</gene>
<evidence type="ECO:0000313" key="3">
    <source>
        <dbReference type="EMBL" id="MXP42692.1"/>
    </source>
</evidence>
<feature type="domain" description="GST C-terminal" evidence="2">
    <location>
        <begin position="82"/>
        <end position="208"/>
    </location>
</feature>
<dbReference type="GO" id="GO:0006559">
    <property type="term" value="P:L-phenylalanine catabolic process"/>
    <property type="evidence" value="ECO:0007669"/>
    <property type="project" value="TreeGrafter"/>
</dbReference>
<dbReference type="GO" id="GO:0006749">
    <property type="term" value="P:glutathione metabolic process"/>
    <property type="evidence" value="ECO:0007669"/>
    <property type="project" value="TreeGrafter"/>
</dbReference>
<protein>
    <submittedName>
        <fullName evidence="3">Glutathione S-transferase family protein</fullName>
    </submittedName>
</protein>
<keyword evidence="4" id="KW-1185">Reference proteome</keyword>
<dbReference type="AlphaFoldDB" id="A0A6I4UUU0"/>
<dbReference type="InterPro" id="IPR036282">
    <property type="entry name" value="Glutathione-S-Trfase_C_sf"/>
</dbReference>
<dbReference type="SUPFAM" id="SSF52833">
    <property type="entry name" value="Thioredoxin-like"/>
    <property type="match status" value="1"/>
</dbReference>
<dbReference type="GO" id="GO:0016034">
    <property type="term" value="F:maleylacetoacetate isomerase activity"/>
    <property type="evidence" value="ECO:0007669"/>
    <property type="project" value="TreeGrafter"/>
</dbReference>
<dbReference type="PROSITE" id="PS50404">
    <property type="entry name" value="GST_NTER"/>
    <property type="match status" value="1"/>
</dbReference>
<dbReference type="OrthoDB" id="9782992at2"/>
<accession>A0A6I4UUU0</accession>
<evidence type="ECO:0000313" key="4">
    <source>
        <dbReference type="Proteomes" id="UP000469159"/>
    </source>
</evidence>
<dbReference type="Pfam" id="PF13417">
    <property type="entry name" value="GST_N_3"/>
    <property type="match status" value="1"/>
</dbReference>
<dbReference type="SFLD" id="SFLDS00019">
    <property type="entry name" value="Glutathione_Transferase_(cytos"/>
    <property type="match status" value="1"/>
</dbReference>
<comment type="caution">
    <text evidence="3">The sequence shown here is derived from an EMBL/GenBank/DDBJ whole genome shotgun (WGS) entry which is preliminary data.</text>
</comment>
<dbReference type="Pfam" id="PF00043">
    <property type="entry name" value="GST_C"/>
    <property type="match status" value="1"/>
</dbReference>
<dbReference type="RefSeq" id="WP_160747555.1">
    <property type="nucleotide sequence ID" value="NZ_WTYK01000010.1"/>
</dbReference>
<dbReference type="PANTHER" id="PTHR42673">
    <property type="entry name" value="MALEYLACETOACETATE ISOMERASE"/>
    <property type="match status" value="1"/>
</dbReference>
<evidence type="ECO:0000259" key="2">
    <source>
        <dbReference type="PROSITE" id="PS50405"/>
    </source>
</evidence>
<dbReference type="InterPro" id="IPR004045">
    <property type="entry name" value="Glutathione_S-Trfase_N"/>
</dbReference>
<organism evidence="3 4">
    <name type="scientific">Croceibacterium soli</name>
    <dbReference type="NCBI Taxonomy" id="1739690"/>
    <lineage>
        <taxon>Bacteria</taxon>
        <taxon>Pseudomonadati</taxon>
        <taxon>Pseudomonadota</taxon>
        <taxon>Alphaproteobacteria</taxon>
        <taxon>Sphingomonadales</taxon>
        <taxon>Erythrobacteraceae</taxon>
        <taxon>Croceibacterium</taxon>
    </lineage>
</organism>
<dbReference type="Proteomes" id="UP000469159">
    <property type="component" value="Unassembled WGS sequence"/>
</dbReference>
<evidence type="ECO:0000259" key="1">
    <source>
        <dbReference type="PROSITE" id="PS50404"/>
    </source>
</evidence>
<dbReference type="Gene3D" id="3.40.30.10">
    <property type="entry name" value="Glutaredoxin"/>
    <property type="match status" value="1"/>
</dbReference>
<dbReference type="PANTHER" id="PTHR42673:SF4">
    <property type="entry name" value="MALEYLACETOACETATE ISOMERASE"/>
    <property type="match status" value="1"/>
</dbReference>
<dbReference type="InterPro" id="IPR040079">
    <property type="entry name" value="Glutathione_S-Trfase"/>
</dbReference>
<dbReference type="CDD" id="cd00570">
    <property type="entry name" value="GST_N_family"/>
    <property type="match status" value="1"/>
</dbReference>
<sequence>MKIYGFPLSPFVRKVAVAASEKGLDYEWEPSNPSQPTEEFARISPFKKIPALSDGDFCLADSTAIVTYLDAQYPEPPLLPAEPRSRGRSVWFDEVIDTVLIPAAAPIVLNRFLRPKIFGTEGDETAAAAAEEAVLRPLDYLEGELREDGWLDGTFSVGDIGLASSIKTLSYAGWTLDTARHPKIAAWFERTAARPAWRKVAEEEATVLASLGG</sequence>
<proteinExistence type="predicted"/>
<keyword evidence="3" id="KW-0808">Transferase</keyword>
<dbReference type="Gene3D" id="1.20.1050.10">
    <property type="match status" value="1"/>
</dbReference>
<dbReference type="EMBL" id="WTYK01000010">
    <property type="protein sequence ID" value="MXP42692.1"/>
    <property type="molecule type" value="Genomic_DNA"/>
</dbReference>
<dbReference type="SFLD" id="SFLDG00358">
    <property type="entry name" value="Main_(cytGST)"/>
    <property type="match status" value="1"/>
</dbReference>
<dbReference type="PROSITE" id="PS50405">
    <property type="entry name" value="GST_CTER"/>
    <property type="match status" value="1"/>
</dbReference>
<dbReference type="InterPro" id="IPR036249">
    <property type="entry name" value="Thioredoxin-like_sf"/>
</dbReference>
<dbReference type="SUPFAM" id="SSF47616">
    <property type="entry name" value="GST C-terminal domain-like"/>
    <property type="match status" value="1"/>
</dbReference>
<dbReference type="InterPro" id="IPR010987">
    <property type="entry name" value="Glutathione-S-Trfase_C-like"/>
</dbReference>
<feature type="domain" description="GST N-terminal" evidence="1">
    <location>
        <begin position="1"/>
        <end position="77"/>
    </location>
</feature>
<dbReference type="InterPro" id="IPR004046">
    <property type="entry name" value="GST_C"/>
</dbReference>
<dbReference type="GO" id="GO:0004364">
    <property type="term" value="F:glutathione transferase activity"/>
    <property type="evidence" value="ECO:0007669"/>
    <property type="project" value="TreeGrafter"/>
</dbReference>
<name>A0A6I4UUU0_9SPHN</name>
<reference evidence="3 4" key="1">
    <citation type="submission" date="2019-12" db="EMBL/GenBank/DDBJ databases">
        <title>Genomic-based taxomic classification of the family Erythrobacteraceae.</title>
        <authorList>
            <person name="Xu L."/>
        </authorList>
    </citation>
    <scope>NUCLEOTIDE SEQUENCE [LARGE SCALE GENOMIC DNA]</scope>
    <source>
        <strain evidence="3 4">MCCC 1K02066</strain>
    </source>
</reference>